<sequence>MYIGSYVYIPWWIYGPVGFIVTVVALLYMYTTYKHGYFRRRGINCDKPAPFMGHLKQLISLGSHEYDRQCAERYGGVWGFFYGNHPAVMVADPDMVKEILITQFSKFYDRGDTVQVSKVWENSVNNAKGVKWKYLRAILQPTFSSGKIKSMRPILKRCLDTMIECLDERLEKSEDQVIDMGERFKTLTMDVICSTAFGIEVDSQRHLDDPFVKHASNILDGSITRTVLIRDAIDKTVRKAIQERRENNSGEFNDLLKLMMDTQTDSPDNGVSSDKSFEQMKQSGMSENDITINGIIFLAAGHETTAALLGWLVYVLAQHPEVQDRLLEEVDALEGRHTTDNITYDSILKMDFLEMIMQETLRLYPPAGRFNRQPARDITING</sequence>
<feature type="coiled-coil region" evidence="6">
    <location>
        <begin position="156"/>
        <end position="183"/>
    </location>
</feature>
<name>A0ABY7DC68_MYAAR</name>
<dbReference type="Pfam" id="PF00067">
    <property type="entry name" value="p450"/>
    <property type="match status" value="1"/>
</dbReference>
<keyword evidence="4" id="KW-0560">Oxidoreductase</keyword>
<dbReference type="PRINTS" id="PR00463">
    <property type="entry name" value="EP450I"/>
</dbReference>
<evidence type="ECO:0000256" key="6">
    <source>
        <dbReference type="SAM" id="Coils"/>
    </source>
</evidence>
<evidence type="ECO:0000256" key="1">
    <source>
        <dbReference type="ARBA" id="ARBA00010617"/>
    </source>
</evidence>
<dbReference type="SUPFAM" id="SSF48264">
    <property type="entry name" value="Cytochrome P450"/>
    <property type="match status" value="1"/>
</dbReference>
<dbReference type="EMBL" id="CP111012">
    <property type="protein sequence ID" value="WAQ94508.1"/>
    <property type="molecule type" value="Genomic_DNA"/>
</dbReference>
<evidence type="ECO:0000313" key="8">
    <source>
        <dbReference type="EMBL" id="WAQ94508.1"/>
    </source>
</evidence>
<keyword evidence="2" id="KW-0349">Heme</keyword>
<evidence type="ECO:0000256" key="5">
    <source>
        <dbReference type="ARBA" id="ARBA00023004"/>
    </source>
</evidence>
<evidence type="ECO:0000256" key="4">
    <source>
        <dbReference type="ARBA" id="ARBA00023002"/>
    </source>
</evidence>
<comment type="similarity">
    <text evidence="1">Belongs to the cytochrome P450 family.</text>
</comment>
<feature type="non-terminal residue" evidence="8">
    <location>
        <position position="382"/>
    </location>
</feature>
<dbReference type="PANTHER" id="PTHR24302">
    <property type="entry name" value="CYTOCHROME P450 FAMILY 3"/>
    <property type="match status" value="1"/>
</dbReference>
<evidence type="ECO:0000256" key="3">
    <source>
        <dbReference type="ARBA" id="ARBA00022723"/>
    </source>
</evidence>
<dbReference type="PRINTS" id="PR00385">
    <property type="entry name" value="P450"/>
</dbReference>
<keyword evidence="7" id="KW-0812">Transmembrane</keyword>
<feature type="transmembrane region" description="Helical" evidence="7">
    <location>
        <begin position="12"/>
        <end position="31"/>
    </location>
</feature>
<keyword evidence="9" id="KW-1185">Reference proteome</keyword>
<protein>
    <submittedName>
        <fullName evidence="8">CP3AO-like protein</fullName>
    </submittedName>
</protein>
<dbReference type="InterPro" id="IPR036396">
    <property type="entry name" value="Cyt_P450_sf"/>
</dbReference>
<dbReference type="InterPro" id="IPR002401">
    <property type="entry name" value="Cyt_P450_E_grp-I"/>
</dbReference>
<proteinExistence type="inferred from homology"/>
<dbReference type="PANTHER" id="PTHR24302:SF15">
    <property type="entry name" value="FATTY-ACID PEROXYGENASE"/>
    <property type="match status" value="1"/>
</dbReference>
<gene>
    <name evidence="8" type="ORF">MAR_006979</name>
</gene>
<keyword evidence="6" id="KW-0175">Coiled coil</keyword>
<dbReference type="InterPro" id="IPR001128">
    <property type="entry name" value="Cyt_P450"/>
</dbReference>
<dbReference type="InterPro" id="IPR050705">
    <property type="entry name" value="Cytochrome_P450_3A"/>
</dbReference>
<evidence type="ECO:0000256" key="7">
    <source>
        <dbReference type="SAM" id="Phobius"/>
    </source>
</evidence>
<reference evidence="8" key="1">
    <citation type="submission" date="2022-11" db="EMBL/GenBank/DDBJ databases">
        <title>Centuries of genome instability and evolution in soft-shell clam transmissible cancer (bioRxiv).</title>
        <authorList>
            <person name="Hart S.F.M."/>
            <person name="Yonemitsu M.A."/>
            <person name="Giersch R.M."/>
            <person name="Beal B.F."/>
            <person name="Arriagada G."/>
            <person name="Davis B.W."/>
            <person name="Ostrander E.A."/>
            <person name="Goff S.P."/>
            <person name="Metzger M.J."/>
        </authorList>
    </citation>
    <scope>NUCLEOTIDE SEQUENCE</scope>
    <source>
        <strain evidence="8">MELC-2E11</strain>
        <tissue evidence="8">Siphon/mantle</tissue>
    </source>
</reference>
<keyword evidence="7" id="KW-1133">Transmembrane helix</keyword>
<accession>A0ABY7DC68</accession>
<evidence type="ECO:0000313" key="9">
    <source>
        <dbReference type="Proteomes" id="UP001164746"/>
    </source>
</evidence>
<dbReference type="Gene3D" id="1.10.630.10">
    <property type="entry name" value="Cytochrome P450"/>
    <property type="match status" value="1"/>
</dbReference>
<dbReference type="Proteomes" id="UP001164746">
    <property type="component" value="Chromosome 1"/>
</dbReference>
<keyword evidence="7" id="KW-0472">Membrane</keyword>
<organism evidence="8 9">
    <name type="scientific">Mya arenaria</name>
    <name type="common">Soft-shell clam</name>
    <dbReference type="NCBI Taxonomy" id="6604"/>
    <lineage>
        <taxon>Eukaryota</taxon>
        <taxon>Metazoa</taxon>
        <taxon>Spiralia</taxon>
        <taxon>Lophotrochozoa</taxon>
        <taxon>Mollusca</taxon>
        <taxon>Bivalvia</taxon>
        <taxon>Autobranchia</taxon>
        <taxon>Heteroconchia</taxon>
        <taxon>Euheterodonta</taxon>
        <taxon>Imparidentia</taxon>
        <taxon>Neoheterodontei</taxon>
        <taxon>Myida</taxon>
        <taxon>Myoidea</taxon>
        <taxon>Myidae</taxon>
        <taxon>Mya</taxon>
    </lineage>
</organism>
<keyword evidence="5" id="KW-0408">Iron</keyword>
<keyword evidence="3" id="KW-0479">Metal-binding</keyword>
<evidence type="ECO:0000256" key="2">
    <source>
        <dbReference type="ARBA" id="ARBA00022617"/>
    </source>
</evidence>